<keyword evidence="2" id="KW-0732">Signal</keyword>
<dbReference type="GO" id="GO:0005615">
    <property type="term" value="C:extracellular space"/>
    <property type="evidence" value="ECO:0007669"/>
    <property type="project" value="UniProtKB-KW"/>
</dbReference>
<dbReference type="Proteomes" id="UP001153269">
    <property type="component" value="Unassembled WGS sequence"/>
</dbReference>
<feature type="chain" id="PRO_5040263543" description="Chemokine interleukin-8-like domain-containing protein" evidence="2">
    <location>
        <begin position="16"/>
        <end position="112"/>
    </location>
</feature>
<keyword evidence="5" id="KW-1185">Reference proteome</keyword>
<accession>A0A9N7VVJ2</accession>
<evidence type="ECO:0000313" key="4">
    <source>
        <dbReference type="EMBL" id="CAB1457968.1"/>
    </source>
</evidence>
<evidence type="ECO:0000256" key="1">
    <source>
        <dbReference type="ARBA" id="ARBA00022514"/>
    </source>
</evidence>
<dbReference type="AlphaFoldDB" id="A0A9N7VVJ2"/>
<proteinExistence type="predicted"/>
<dbReference type="InterPro" id="IPR001811">
    <property type="entry name" value="Chemokine_IL8-like_dom"/>
</dbReference>
<sequence>MKLLLTLGLVSLVMCMSVYTAAQAAGRRGCCTAVSKDRVVNFMVRRGGAVRCRLQDIREGCNINAVILEWRRRQVCVDPTSLKTQNQLANLCNRRAKGVRHRGRPHSRKTKI</sequence>
<comment type="caution">
    <text evidence="4">The sequence shown here is derived from an EMBL/GenBank/DDBJ whole genome shotgun (WGS) entry which is preliminary data.</text>
</comment>
<dbReference type="InterPro" id="IPR036048">
    <property type="entry name" value="Interleukin_8-like_sf"/>
</dbReference>
<feature type="domain" description="Chemokine interleukin-8-like" evidence="3">
    <location>
        <begin position="30"/>
        <end position="89"/>
    </location>
</feature>
<dbReference type="EMBL" id="CADEAL010004367">
    <property type="protein sequence ID" value="CAB1457968.1"/>
    <property type="molecule type" value="Genomic_DNA"/>
</dbReference>
<dbReference type="Pfam" id="PF00048">
    <property type="entry name" value="IL8"/>
    <property type="match status" value="1"/>
</dbReference>
<evidence type="ECO:0000259" key="3">
    <source>
        <dbReference type="Pfam" id="PF00048"/>
    </source>
</evidence>
<keyword evidence="1" id="KW-0202">Cytokine</keyword>
<name>A0A9N7VVJ2_PLEPL</name>
<protein>
    <recommendedName>
        <fullName evidence="3">Chemokine interleukin-8-like domain-containing protein</fullName>
    </recommendedName>
</protein>
<reference evidence="4" key="1">
    <citation type="submission" date="2020-03" db="EMBL/GenBank/DDBJ databases">
        <authorList>
            <person name="Weist P."/>
        </authorList>
    </citation>
    <scope>NUCLEOTIDE SEQUENCE</scope>
</reference>
<dbReference type="GO" id="GO:0006955">
    <property type="term" value="P:immune response"/>
    <property type="evidence" value="ECO:0007669"/>
    <property type="project" value="InterPro"/>
</dbReference>
<dbReference type="GO" id="GO:0008009">
    <property type="term" value="F:chemokine activity"/>
    <property type="evidence" value="ECO:0007669"/>
    <property type="project" value="InterPro"/>
</dbReference>
<dbReference type="SUPFAM" id="SSF54117">
    <property type="entry name" value="Interleukin 8-like chemokines"/>
    <property type="match status" value="1"/>
</dbReference>
<organism evidence="4 5">
    <name type="scientific">Pleuronectes platessa</name>
    <name type="common">European plaice</name>
    <dbReference type="NCBI Taxonomy" id="8262"/>
    <lineage>
        <taxon>Eukaryota</taxon>
        <taxon>Metazoa</taxon>
        <taxon>Chordata</taxon>
        <taxon>Craniata</taxon>
        <taxon>Vertebrata</taxon>
        <taxon>Euteleostomi</taxon>
        <taxon>Actinopterygii</taxon>
        <taxon>Neopterygii</taxon>
        <taxon>Teleostei</taxon>
        <taxon>Neoteleostei</taxon>
        <taxon>Acanthomorphata</taxon>
        <taxon>Carangaria</taxon>
        <taxon>Pleuronectiformes</taxon>
        <taxon>Pleuronectoidei</taxon>
        <taxon>Pleuronectidae</taxon>
        <taxon>Pleuronectes</taxon>
    </lineage>
</organism>
<feature type="signal peptide" evidence="2">
    <location>
        <begin position="1"/>
        <end position="15"/>
    </location>
</feature>
<evidence type="ECO:0000256" key="2">
    <source>
        <dbReference type="SAM" id="SignalP"/>
    </source>
</evidence>
<gene>
    <name evidence="4" type="ORF">PLEPLA_LOCUS45796</name>
</gene>
<dbReference type="Gene3D" id="2.40.50.40">
    <property type="match status" value="1"/>
</dbReference>
<evidence type="ECO:0000313" key="5">
    <source>
        <dbReference type="Proteomes" id="UP001153269"/>
    </source>
</evidence>